<dbReference type="Proteomes" id="UP000198797">
    <property type="component" value="Unassembled WGS sequence"/>
</dbReference>
<protein>
    <recommendedName>
        <fullName evidence="3">Glycosyltransferase</fullName>
    </recommendedName>
</protein>
<keyword evidence="2" id="KW-1185">Reference proteome</keyword>
<sequence length="230" mass="23768">MNAPRQPTVPAHRAPQVLVLAKTPEPGRVKTRLCPPCTPTQAARVAAAALADTLDTVATATAGTRVLVVDGDHPAPEGWTRLAQRGGPLGDRLAHAFADTRTAGTATLLIGMDTPQLTAGHLDNALELLCRPDGPDAVLGPADDGGWWTLGLRDPGHASVLRAIPTSVASTGQLTLAALRHRGLRVHLLPRLRDVDTAADAHAVAASCPPDSRFAVAVATDVPSPTAVAR</sequence>
<evidence type="ECO:0000313" key="1">
    <source>
        <dbReference type="EMBL" id="SCF47228.1"/>
    </source>
</evidence>
<evidence type="ECO:0008006" key="3">
    <source>
        <dbReference type="Google" id="ProtNLM"/>
    </source>
</evidence>
<reference evidence="2" key="1">
    <citation type="submission" date="2016-06" db="EMBL/GenBank/DDBJ databases">
        <authorList>
            <person name="Varghese N."/>
            <person name="Submissions Spin"/>
        </authorList>
    </citation>
    <scope>NUCLEOTIDE SEQUENCE [LARGE SCALE GENOMIC DNA]</scope>
    <source>
        <strain evidence="2">DSM 44100</strain>
    </source>
</reference>
<accession>A0A1C5APR8</accession>
<dbReference type="InterPro" id="IPR018641">
    <property type="entry name" value="Trfase_1_rSAM/seldom-assoc"/>
</dbReference>
<gene>
    <name evidence="1" type="ORF">GA0070216_12187</name>
</gene>
<dbReference type="Pfam" id="PF09837">
    <property type="entry name" value="DUF2064"/>
    <property type="match status" value="1"/>
</dbReference>
<dbReference type="EMBL" id="FMCU01000021">
    <property type="protein sequence ID" value="SCF47228.1"/>
    <property type="molecule type" value="Genomic_DNA"/>
</dbReference>
<dbReference type="InterPro" id="IPR029044">
    <property type="entry name" value="Nucleotide-diphossugar_trans"/>
</dbReference>
<dbReference type="PANTHER" id="PTHR36529:SF1">
    <property type="entry name" value="GLYCOSYLTRANSFERASE"/>
    <property type="match status" value="1"/>
</dbReference>
<dbReference type="SUPFAM" id="SSF53448">
    <property type="entry name" value="Nucleotide-diphospho-sugar transferases"/>
    <property type="match status" value="1"/>
</dbReference>
<dbReference type="PANTHER" id="PTHR36529">
    <property type="entry name" value="SLL1095 PROTEIN"/>
    <property type="match status" value="1"/>
</dbReference>
<name>A0A1C5APR8_9ACTN</name>
<evidence type="ECO:0000313" key="2">
    <source>
        <dbReference type="Proteomes" id="UP000198797"/>
    </source>
</evidence>
<dbReference type="NCBIfam" id="TIGR04282">
    <property type="entry name" value="glyco_like_cofC"/>
    <property type="match status" value="1"/>
</dbReference>
<organism evidence="1 2">
    <name type="scientific">Micromonospora matsumotoense</name>
    <dbReference type="NCBI Taxonomy" id="121616"/>
    <lineage>
        <taxon>Bacteria</taxon>
        <taxon>Bacillati</taxon>
        <taxon>Actinomycetota</taxon>
        <taxon>Actinomycetes</taxon>
        <taxon>Micromonosporales</taxon>
        <taxon>Micromonosporaceae</taxon>
        <taxon>Micromonospora</taxon>
    </lineage>
</organism>
<dbReference type="STRING" id="121616.GA0070216_12187"/>
<dbReference type="RefSeq" id="WP_245722793.1">
    <property type="nucleotide sequence ID" value="NZ_FMCU01000021.1"/>
</dbReference>
<proteinExistence type="predicted"/>
<dbReference type="Gene3D" id="3.90.550.10">
    <property type="entry name" value="Spore Coat Polysaccharide Biosynthesis Protein SpsA, Chain A"/>
    <property type="match status" value="1"/>
</dbReference>
<dbReference type="AlphaFoldDB" id="A0A1C5APR8"/>